<protein>
    <submittedName>
        <fullName evidence="2">Uncharacterized protein</fullName>
    </submittedName>
</protein>
<dbReference type="EMBL" id="VCAU01000177">
    <property type="protein sequence ID" value="KAF9883202.1"/>
    <property type="molecule type" value="Genomic_DNA"/>
</dbReference>
<reference evidence="2" key="2">
    <citation type="submission" date="2020-02" db="EMBL/GenBank/DDBJ databases">
        <authorList>
            <person name="Gilchrist C.L.M."/>
            <person name="Chooi Y.-H."/>
        </authorList>
    </citation>
    <scope>NUCLEOTIDE SEQUENCE</scope>
    <source>
        <strain evidence="2">MST-FP2251</strain>
    </source>
</reference>
<organism evidence="2 3">
    <name type="scientific">Aspergillus nanangensis</name>
    <dbReference type="NCBI Taxonomy" id="2582783"/>
    <lineage>
        <taxon>Eukaryota</taxon>
        <taxon>Fungi</taxon>
        <taxon>Dikarya</taxon>
        <taxon>Ascomycota</taxon>
        <taxon>Pezizomycotina</taxon>
        <taxon>Eurotiomycetes</taxon>
        <taxon>Eurotiomycetidae</taxon>
        <taxon>Eurotiales</taxon>
        <taxon>Aspergillaceae</taxon>
        <taxon>Aspergillus</taxon>
        <taxon>Aspergillus subgen. Circumdati</taxon>
    </lineage>
</organism>
<sequence length="536" mass="60869">MSARLLHPDEYELEARSSVDSQGTFNLDDADFESQIPLRSRRPLTARIPFLSRFFSSTYSGYRRLKPSRPFLSGSTRPGCYRRLLLRRSCFYLHAFAGIILALLILTSIFRPSYTRPPPHYLSLRNAVSQSQHSGRGNPRAEKVFIAASLYDHDGQLAGGEWGTRVLQLIDMLGVENVFLSIYENDGGPEGEAALRIFEDQVPCNHSIIFEDHLDLDSLPRVTIPGGPERIKRVEYLAEVRNRALRPLDETDTRYDKLLYLNDVIFDPVDATQLLFSTHADTDGVAQYRAACAVDFANPFKFYDTYATRDLEGYRMGLPFFPWFSSSGNAQSRHDVLAGTDAVRVRSCWGGMVAFDAHYLQPAPRNSASVDIRNQQGRIEYRDQKLPARFRASPDLFWEASECCLIHADIQEPQSNVDDITDTGIYLNPFVRVAYDTRTLSWLGTTRRVEKLYSWIHTILNHIVGLPWFNPRRTEAPGQRTQETIWVSDSTEAGGSFQTIERIAGNDGFCGRQGLQVINEHREEGEEGWENIPLPT</sequence>
<keyword evidence="1" id="KW-0472">Membrane</keyword>
<accession>A0AAD4CCE3</accession>
<keyword evidence="3" id="KW-1185">Reference proteome</keyword>
<feature type="transmembrane region" description="Helical" evidence="1">
    <location>
        <begin position="91"/>
        <end position="110"/>
    </location>
</feature>
<dbReference type="AlphaFoldDB" id="A0AAD4CCE3"/>
<keyword evidence="1" id="KW-1133">Transmembrane helix</keyword>
<evidence type="ECO:0000313" key="2">
    <source>
        <dbReference type="EMBL" id="KAF9883202.1"/>
    </source>
</evidence>
<gene>
    <name evidence="2" type="ORF">FE257_003859</name>
</gene>
<reference evidence="2" key="1">
    <citation type="journal article" date="2019" name="Beilstein J. Org. Chem.">
        <title>Nanangenines: drimane sesquiterpenoids as the dominant metabolite cohort of a novel Australian fungus, Aspergillus nanangensis.</title>
        <authorList>
            <person name="Lacey H.J."/>
            <person name="Gilchrist C.L.M."/>
            <person name="Crombie A."/>
            <person name="Kalaitzis J.A."/>
            <person name="Vuong D."/>
            <person name="Rutledge P.J."/>
            <person name="Turner P."/>
            <person name="Pitt J.I."/>
            <person name="Lacey E."/>
            <person name="Chooi Y.H."/>
            <person name="Piggott A.M."/>
        </authorList>
    </citation>
    <scope>NUCLEOTIDE SEQUENCE</scope>
    <source>
        <strain evidence="2">MST-FP2251</strain>
    </source>
</reference>
<comment type="caution">
    <text evidence="2">The sequence shown here is derived from an EMBL/GenBank/DDBJ whole genome shotgun (WGS) entry which is preliminary data.</text>
</comment>
<dbReference type="PANTHER" id="PTHR34144:SF8">
    <property type="entry name" value="GLYCOSYLTRANSFERASE FAMILY 69 PROTEIN"/>
    <property type="match status" value="1"/>
</dbReference>
<dbReference type="InterPro" id="IPR021047">
    <property type="entry name" value="Mannosyltransferase_CMT1"/>
</dbReference>
<evidence type="ECO:0000256" key="1">
    <source>
        <dbReference type="SAM" id="Phobius"/>
    </source>
</evidence>
<proteinExistence type="predicted"/>
<dbReference type="Pfam" id="PF11735">
    <property type="entry name" value="CAP59_mtransfer"/>
    <property type="match status" value="1"/>
</dbReference>
<keyword evidence="1" id="KW-0812">Transmembrane</keyword>
<dbReference type="Proteomes" id="UP001194746">
    <property type="component" value="Unassembled WGS sequence"/>
</dbReference>
<dbReference type="PANTHER" id="PTHR34144">
    <property type="entry name" value="CHROMOSOME 8, WHOLE GENOME SHOTGUN SEQUENCE"/>
    <property type="match status" value="1"/>
</dbReference>
<evidence type="ECO:0000313" key="3">
    <source>
        <dbReference type="Proteomes" id="UP001194746"/>
    </source>
</evidence>
<name>A0AAD4CCE3_ASPNN</name>